<dbReference type="EMBL" id="JAAEDL010000009">
    <property type="protein sequence ID" value="MBR0681064.1"/>
    <property type="molecule type" value="Genomic_DNA"/>
</dbReference>
<proteinExistence type="predicted"/>
<dbReference type="AlphaFoldDB" id="A0A9X9XBH8"/>
<sequence length="119" mass="12723">MEAARYRDVYIAGPDLVAPVLRGVVPPVDGAPYRISPFFPPSARDVFAEVVERIRAGALTGRQTANACWCALVSPPEIACLIDEVYGSAADDSPRLSALRRFVAALPGDCQFSLVALAF</sequence>
<reference evidence="1" key="2">
    <citation type="journal article" date="2021" name="Syst. Appl. Microbiol.">
        <title>Roseomonas hellenica sp. nov., isolated from roots of wild-growing Alkanna tinctoria.</title>
        <authorList>
            <person name="Rat A."/>
            <person name="Naranjo H.D."/>
            <person name="Lebbe L."/>
            <person name="Cnockaert M."/>
            <person name="Krigas N."/>
            <person name="Grigoriadou K."/>
            <person name="Maloupa E."/>
            <person name="Willems A."/>
        </authorList>
    </citation>
    <scope>NUCLEOTIDE SEQUENCE</scope>
    <source>
        <strain evidence="1">LMG 31228</strain>
    </source>
</reference>
<accession>A0A9X9XBH8</accession>
<organism evidence="1 2">
    <name type="scientific">Neoroseomonas eburnea</name>
    <dbReference type="NCBI Taxonomy" id="1346889"/>
    <lineage>
        <taxon>Bacteria</taxon>
        <taxon>Pseudomonadati</taxon>
        <taxon>Pseudomonadota</taxon>
        <taxon>Alphaproteobacteria</taxon>
        <taxon>Acetobacterales</taxon>
        <taxon>Acetobacteraceae</taxon>
        <taxon>Neoroseomonas</taxon>
    </lineage>
</organism>
<evidence type="ECO:0000313" key="1">
    <source>
        <dbReference type="EMBL" id="MBR0681064.1"/>
    </source>
</evidence>
<dbReference type="Proteomes" id="UP001138709">
    <property type="component" value="Unassembled WGS sequence"/>
</dbReference>
<evidence type="ECO:0000313" key="2">
    <source>
        <dbReference type="Proteomes" id="UP001138709"/>
    </source>
</evidence>
<dbReference type="RefSeq" id="WP_211846598.1">
    <property type="nucleotide sequence ID" value="NZ_JAAEDL010000009.1"/>
</dbReference>
<gene>
    <name evidence="1" type="ORF">GXW74_11240</name>
</gene>
<keyword evidence="2" id="KW-1185">Reference proteome</keyword>
<name>A0A9X9XBH8_9PROT</name>
<comment type="caution">
    <text evidence="1">The sequence shown here is derived from an EMBL/GenBank/DDBJ whole genome shotgun (WGS) entry which is preliminary data.</text>
</comment>
<reference evidence="1" key="1">
    <citation type="submission" date="2020-01" db="EMBL/GenBank/DDBJ databases">
        <authorList>
            <person name="Rat A."/>
        </authorList>
    </citation>
    <scope>NUCLEOTIDE SEQUENCE</scope>
    <source>
        <strain evidence="1">LMG 31228</strain>
    </source>
</reference>
<protein>
    <submittedName>
        <fullName evidence="1">Uncharacterized protein</fullName>
    </submittedName>
</protein>